<proteinExistence type="predicted"/>
<evidence type="ECO:0000313" key="8">
    <source>
        <dbReference type="EMBL" id="OIR10212.1"/>
    </source>
</evidence>
<feature type="transmembrane region" description="Helical" evidence="6">
    <location>
        <begin position="216"/>
        <end position="237"/>
    </location>
</feature>
<dbReference type="InterPro" id="IPR000620">
    <property type="entry name" value="EamA_dom"/>
</dbReference>
<reference evidence="8 9" key="1">
    <citation type="submission" date="2016-08" db="EMBL/GenBank/DDBJ databases">
        <title>New Insights into Marine Group III Euryarchaeota, from dark to light.</title>
        <authorList>
            <person name="Haro-Moreno J.M."/>
            <person name="Rodriguez-Valera F."/>
            <person name="Lopez-Garcia P."/>
            <person name="Moreira D."/>
            <person name="Martin-Cuadrado A.B."/>
        </authorList>
    </citation>
    <scope>NUCLEOTIDE SEQUENCE [LARGE SCALE GENOMIC DNA]</scope>
    <source>
        <strain evidence="8">CG-Epi6</strain>
    </source>
</reference>
<keyword evidence="4 6" id="KW-1133">Transmembrane helix</keyword>
<evidence type="ECO:0000256" key="1">
    <source>
        <dbReference type="ARBA" id="ARBA00004651"/>
    </source>
</evidence>
<feature type="transmembrane region" description="Helical" evidence="6">
    <location>
        <begin position="152"/>
        <end position="171"/>
    </location>
</feature>
<sequence>MSSPSNMKIYGSLLLVQVIFGFHYLTTSIIVEEVDPFEWTAIRILIAGFVMYSLYGNRIINYPKGNEWYYLIFLSLLGIVLNTAFFTKGLELTTPAHASLISCMIPVITFIFAWFLGREGLNMYKSLSLVVALSGALILMEIDNLDVNSNLFIGDMFIFVNFICFGLFLVLSKPLIERHSPFGLSVIVMSIGAVILFPISVNGLLNNWESWLNLPWWIYFAAFYSIFFATIITYSLNYYAMEFVDSSKVALFIYFQPVVAGTISVALGRDEVTTRLIISSVLIMLGLLLSTIDVKSSSKVSK</sequence>
<accession>A0A1J5T8R5</accession>
<feature type="domain" description="EamA" evidence="7">
    <location>
        <begin position="153"/>
        <end position="291"/>
    </location>
</feature>
<keyword evidence="5 6" id="KW-0472">Membrane</keyword>
<dbReference type="AlphaFoldDB" id="A0A1J5T8R5"/>
<dbReference type="PANTHER" id="PTHR32322">
    <property type="entry name" value="INNER MEMBRANE TRANSPORTER"/>
    <property type="match status" value="1"/>
</dbReference>
<feature type="transmembrane region" description="Helical" evidence="6">
    <location>
        <begin position="273"/>
        <end position="292"/>
    </location>
</feature>
<feature type="transmembrane region" description="Helical" evidence="6">
    <location>
        <begin position="183"/>
        <end position="204"/>
    </location>
</feature>
<feature type="transmembrane region" description="Helical" evidence="6">
    <location>
        <begin position="12"/>
        <end position="31"/>
    </location>
</feature>
<comment type="subcellular location">
    <subcellularLocation>
        <location evidence="1">Cell membrane</location>
        <topology evidence="1">Multi-pass membrane protein</topology>
    </subcellularLocation>
</comment>
<protein>
    <recommendedName>
        <fullName evidence="7">EamA domain-containing protein</fullName>
    </recommendedName>
</protein>
<feature type="transmembrane region" description="Helical" evidence="6">
    <location>
        <begin position="123"/>
        <end position="140"/>
    </location>
</feature>
<name>A0A1J5T8R5_9ARCH</name>
<dbReference type="InterPro" id="IPR050638">
    <property type="entry name" value="AA-Vitamin_Transporters"/>
</dbReference>
<dbReference type="GO" id="GO:0005886">
    <property type="term" value="C:plasma membrane"/>
    <property type="evidence" value="ECO:0007669"/>
    <property type="project" value="UniProtKB-SubCell"/>
</dbReference>
<evidence type="ECO:0000256" key="2">
    <source>
        <dbReference type="ARBA" id="ARBA00022475"/>
    </source>
</evidence>
<dbReference type="EMBL" id="MIYV01000023">
    <property type="protein sequence ID" value="OIR10212.1"/>
    <property type="molecule type" value="Genomic_DNA"/>
</dbReference>
<organism evidence="8 9">
    <name type="scientific">Marine Group III euryarchaeote CG-Epi6</name>
    <dbReference type="NCBI Taxonomy" id="1889000"/>
    <lineage>
        <taxon>Archaea</taxon>
        <taxon>Methanobacteriati</taxon>
        <taxon>Thermoplasmatota</taxon>
        <taxon>Thermoplasmata</taxon>
        <taxon>Candidatus Thermoprofundales</taxon>
    </lineage>
</organism>
<dbReference type="SUPFAM" id="SSF103481">
    <property type="entry name" value="Multidrug resistance efflux transporter EmrE"/>
    <property type="match status" value="2"/>
</dbReference>
<keyword evidence="2" id="KW-1003">Cell membrane</keyword>
<feature type="transmembrane region" description="Helical" evidence="6">
    <location>
        <begin position="68"/>
        <end position="86"/>
    </location>
</feature>
<dbReference type="InterPro" id="IPR037185">
    <property type="entry name" value="EmrE-like"/>
</dbReference>
<dbReference type="Proteomes" id="UP000183403">
    <property type="component" value="Unassembled WGS sequence"/>
</dbReference>
<evidence type="ECO:0000256" key="5">
    <source>
        <dbReference type="ARBA" id="ARBA00023136"/>
    </source>
</evidence>
<evidence type="ECO:0000256" key="4">
    <source>
        <dbReference type="ARBA" id="ARBA00022989"/>
    </source>
</evidence>
<keyword evidence="3 6" id="KW-0812">Transmembrane</keyword>
<feature type="transmembrane region" description="Helical" evidence="6">
    <location>
        <begin position="249"/>
        <end position="267"/>
    </location>
</feature>
<evidence type="ECO:0000256" key="3">
    <source>
        <dbReference type="ARBA" id="ARBA00022692"/>
    </source>
</evidence>
<feature type="transmembrane region" description="Helical" evidence="6">
    <location>
        <begin position="37"/>
        <end position="56"/>
    </location>
</feature>
<evidence type="ECO:0000259" key="7">
    <source>
        <dbReference type="Pfam" id="PF00892"/>
    </source>
</evidence>
<feature type="transmembrane region" description="Helical" evidence="6">
    <location>
        <begin position="98"/>
        <end position="116"/>
    </location>
</feature>
<evidence type="ECO:0000313" key="9">
    <source>
        <dbReference type="Proteomes" id="UP000183403"/>
    </source>
</evidence>
<feature type="domain" description="EamA" evidence="7">
    <location>
        <begin position="12"/>
        <end position="139"/>
    </location>
</feature>
<comment type="caution">
    <text evidence="8">The sequence shown here is derived from an EMBL/GenBank/DDBJ whole genome shotgun (WGS) entry which is preliminary data.</text>
</comment>
<evidence type="ECO:0000256" key="6">
    <source>
        <dbReference type="SAM" id="Phobius"/>
    </source>
</evidence>
<dbReference type="PANTHER" id="PTHR32322:SF18">
    <property type="entry name" value="S-ADENOSYLMETHIONINE_S-ADENOSYLHOMOCYSTEINE TRANSPORTER"/>
    <property type="match status" value="1"/>
</dbReference>
<gene>
    <name evidence="8" type="ORF">BEU03_01110</name>
</gene>
<dbReference type="Pfam" id="PF00892">
    <property type="entry name" value="EamA"/>
    <property type="match status" value="2"/>
</dbReference>